<comment type="catalytic activity">
    <reaction evidence="5">
        <text>alpha-D-glucose = beta-D-glucose</text>
        <dbReference type="Rhea" id="RHEA:10264"/>
        <dbReference type="ChEBI" id="CHEBI:15903"/>
        <dbReference type="ChEBI" id="CHEBI:17925"/>
        <dbReference type="EC" id="5.1.3.3"/>
    </reaction>
</comment>
<dbReference type="InterPro" id="IPR047215">
    <property type="entry name" value="Galactose_mutarotase-like"/>
</dbReference>
<gene>
    <name evidence="9" type="ORF">E8M12_13745</name>
</gene>
<accession>A0A4V5NTZ5</accession>
<sequence length="353" mass="38854">MKNLSISEQVLSDDALTAPVNLIKLTNSHGLSVTLSDLGASIWAASFDNSTQKIDFVLNYQNLSDWANNPYYFGVTAGRVANRIAKASYQHQGKDYKLTANEGQNQLHGGPGGISTRTWAYETQLSDQDAAVTFRLTSADKDQGFPGNLDIELEYRLTNNNELILSYKAIADQSTPVCLTNHAYWNIAGTHVDDVLEQTLQLPASNVLALDQEQIPTGELMPTAGSAFDFSQGKAIGEDIQQLENGYDHYFVIDRDNDKSLQKMASLTDPKSGRSMEIYSTELGVQFYSSNFLDGSLPGINGKPLNKHAALCLETHGYPDAVNHGHFPNIIVNKGEEYRQTTIHRFLNLPSSS</sequence>
<dbReference type="EC" id="5.1.3.3" evidence="5"/>
<evidence type="ECO:0000256" key="3">
    <source>
        <dbReference type="ARBA" id="ARBA00023235"/>
    </source>
</evidence>
<evidence type="ECO:0000256" key="2">
    <source>
        <dbReference type="ARBA" id="ARBA00006206"/>
    </source>
</evidence>
<evidence type="ECO:0000256" key="5">
    <source>
        <dbReference type="PIRNR" id="PIRNR005096"/>
    </source>
</evidence>
<dbReference type="GO" id="GO:0004034">
    <property type="term" value="F:aldose 1-epimerase activity"/>
    <property type="evidence" value="ECO:0007669"/>
    <property type="project" value="UniProtKB-EC"/>
</dbReference>
<dbReference type="Gene3D" id="2.70.98.10">
    <property type="match status" value="1"/>
</dbReference>
<feature type="active site" description="Proton acceptor" evidence="6">
    <location>
        <position position="314"/>
    </location>
</feature>
<proteinExistence type="inferred from homology"/>
<keyword evidence="4 5" id="KW-0119">Carbohydrate metabolism</keyword>
<protein>
    <recommendedName>
        <fullName evidence="5">Aldose 1-epimerase</fullName>
        <ecNumber evidence="5">5.1.3.3</ecNumber>
    </recommendedName>
</protein>
<dbReference type="SUPFAM" id="SSF74650">
    <property type="entry name" value="Galactose mutarotase-like"/>
    <property type="match status" value="1"/>
</dbReference>
<dbReference type="OrthoDB" id="9779408at2"/>
<evidence type="ECO:0000256" key="4">
    <source>
        <dbReference type="ARBA" id="ARBA00023277"/>
    </source>
</evidence>
<evidence type="ECO:0000256" key="6">
    <source>
        <dbReference type="PIRSR" id="PIRSR005096-1"/>
    </source>
</evidence>
<feature type="active site" description="Proton donor" evidence="6">
    <location>
        <position position="182"/>
    </location>
</feature>
<dbReference type="CDD" id="cd09019">
    <property type="entry name" value="galactose_mutarotase_like"/>
    <property type="match status" value="1"/>
</dbReference>
<dbReference type="RefSeq" id="WP_136736837.1">
    <property type="nucleotide sequence ID" value="NZ_SWDB01000033.1"/>
</dbReference>
<dbReference type="PANTHER" id="PTHR10091">
    <property type="entry name" value="ALDOSE-1-EPIMERASE"/>
    <property type="match status" value="1"/>
</dbReference>
<keyword evidence="10" id="KW-1185">Reference proteome</keyword>
<comment type="caution">
    <text evidence="9">The sequence shown here is derived from an EMBL/GenBank/DDBJ whole genome shotgun (WGS) entry which is preliminary data.</text>
</comment>
<evidence type="ECO:0000256" key="8">
    <source>
        <dbReference type="PIRSR" id="PIRSR005096-3"/>
    </source>
</evidence>
<reference evidence="9 10" key="1">
    <citation type="submission" date="2019-04" db="EMBL/GenBank/DDBJ databases">
        <title>Thalassotalea guangxiensis sp. nov., isolated from sediment of the coastal wetland.</title>
        <authorList>
            <person name="Zheng S."/>
            <person name="Zhang D."/>
        </authorList>
    </citation>
    <scope>NUCLEOTIDE SEQUENCE [LARGE SCALE GENOMIC DNA]</scope>
    <source>
        <strain evidence="9 10">ZS-4</strain>
    </source>
</reference>
<dbReference type="GO" id="GO:0030246">
    <property type="term" value="F:carbohydrate binding"/>
    <property type="evidence" value="ECO:0007669"/>
    <property type="project" value="InterPro"/>
</dbReference>
<feature type="binding site" evidence="8">
    <location>
        <begin position="82"/>
        <end position="83"/>
    </location>
    <ligand>
        <name>beta-D-galactose</name>
        <dbReference type="ChEBI" id="CHEBI:27667"/>
    </ligand>
</feature>
<comment type="similarity">
    <text evidence="2 5">Belongs to the aldose epimerase family.</text>
</comment>
<feature type="binding site" evidence="7">
    <location>
        <position position="248"/>
    </location>
    <ligand>
        <name>beta-D-galactose</name>
        <dbReference type="ChEBI" id="CHEBI:27667"/>
    </ligand>
</feature>
<dbReference type="PANTHER" id="PTHR10091:SF0">
    <property type="entry name" value="GALACTOSE MUTAROTASE"/>
    <property type="match status" value="1"/>
</dbReference>
<dbReference type="InterPro" id="IPR015443">
    <property type="entry name" value="Aldose_1-epimerase"/>
</dbReference>
<comment type="pathway">
    <text evidence="1 5">Carbohydrate metabolism; hexose metabolism.</text>
</comment>
<feature type="binding site" evidence="8">
    <location>
        <begin position="182"/>
        <end position="184"/>
    </location>
    <ligand>
        <name>beta-D-galactose</name>
        <dbReference type="ChEBI" id="CHEBI:27667"/>
    </ligand>
</feature>
<dbReference type="EMBL" id="SWDB01000033">
    <property type="protein sequence ID" value="TKB43824.1"/>
    <property type="molecule type" value="Genomic_DNA"/>
</dbReference>
<evidence type="ECO:0000313" key="10">
    <source>
        <dbReference type="Proteomes" id="UP000307999"/>
    </source>
</evidence>
<dbReference type="PIRSF" id="PIRSF005096">
    <property type="entry name" value="GALM"/>
    <property type="match status" value="1"/>
</dbReference>
<dbReference type="NCBIfam" id="NF008277">
    <property type="entry name" value="PRK11055.1"/>
    <property type="match status" value="1"/>
</dbReference>
<dbReference type="UniPathway" id="UPA00242"/>
<dbReference type="Pfam" id="PF01263">
    <property type="entry name" value="Aldose_epim"/>
    <property type="match status" value="1"/>
</dbReference>
<dbReference type="AlphaFoldDB" id="A0A4V5NTZ5"/>
<dbReference type="Proteomes" id="UP000307999">
    <property type="component" value="Unassembled WGS sequence"/>
</dbReference>
<organism evidence="9 10">
    <name type="scientific">Thalassotalea mangrovi</name>
    <dbReference type="NCBI Taxonomy" id="2572245"/>
    <lineage>
        <taxon>Bacteria</taxon>
        <taxon>Pseudomonadati</taxon>
        <taxon>Pseudomonadota</taxon>
        <taxon>Gammaproteobacteria</taxon>
        <taxon>Alteromonadales</taxon>
        <taxon>Colwelliaceae</taxon>
        <taxon>Thalassotalea</taxon>
    </lineage>
</organism>
<dbReference type="GO" id="GO:0006006">
    <property type="term" value="P:glucose metabolic process"/>
    <property type="evidence" value="ECO:0007669"/>
    <property type="project" value="TreeGrafter"/>
</dbReference>
<dbReference type="GO" id="GO:0033499">
    <property type="term" value="P:galactose catabolic process via UDP-galactose, Leloir pathway"/>
    <property type="evidence" value="ECO:0007669"/>
    <property type="project" value="TreeGrafter"/>
</dbReference>
<evidence type="ECO:0000256" key="1">
    <source>
        <dbReference type="ARBA" id="ARBA00005028"/>
    </source>
</evidence>
<dbReference type="InterPro" id="IPR008183">
    <property type="entry name" value="Aldose_1/G6P_1-epimerase"/>
</dbReference>
<dbReference type="InterPro" id="IPR011013">
    <property type="entry name" value="Gal_mutarotase_sf_dom"/>
</dbReference>
<evidence type="ECO:0000313" key="9">
    <source>
        <dbReference type="EMBL" id="TKB43824.1"/>
    </source>
</evidence>
<evidence type="ECO:0000256" key="7">
    <source>
        <dbReference type="PIRSR" id="PIRSR005096-2"/>
    </source>
</evidence>
<keyword evidence="3 5" id="KW-0413">Isomerase</keyword>
<dbReference type="InterPro" id="IPR014718">
    <property type="entry name" value="GH-type_carb-bd"/>
</dbReference>
<name>A0A4V5NTZ5_9GAMM</name>